<organism evidence="2">
    <name type="scientific">Leptospira borgpetersenii serovar Ballum</name>
    <dbReference type="NCBI Taxonomy" id="280505"/>
    <lineage>
        <taxon>Bacteria</taxon>
        <taxon>Pseudomonadati</taxon>
        <taxon>Spirochaetota</taxon>
        <taxon>Spirochaetia</taxon>
        <taxon>Leptospirales</taxon>
        <taxon>Leptospiraceae</taxon>
        <taxon>Leptospira</taxon>
    </lineage>
</organism>
<evidence type="ECO:0000313" key="2">
    <source>
        <dbReference type="EMBL" id="ALO28060.1"/>
    </source>
</evidence>
<feature type="transmembrane region" description="Helical" evidence="1">
    <location>
        <begin position="241"/>
        <end position="258"/>
    </location>
</feature>
<evidence type="ECO:0000313" key="3">
    <source>
        <dbReference type="Proteomes" id="UP000058857"/>
    </source>
</evidence>
<dbReference type="AlphaFoldDB" id="A0A0E3B783"/>
<name>A0A0E3B783_LEPBO</name>
<gene>
    <name evidence="2" type="ORF">LBBP_03899</name>
</gene>
<evidence type="ECO:0000256" key="1">
    <source>
        <dbReference type="SAM" id="Phobius"/>
    </source>
</evidence>
<dbReference type="EMBL" id="CP012029">
    <property type="protein sequence ID" value="ALO28060.1"/>
    <property type="molecule type" value="Genomic_DNA"/>
</dbReference>
<sequence length="747" mass="86612">MQFLDNIRSSKFLIPGLFLPQFVILGIYFHKLYLKFLSFCPNRNFLTWDPDARLVTSIRFAETFRSFDPVVIVRLIFDSPTWPVLRNFPEALIVLIFGPGGTLVSLFTFGELVLLFLIVPWVLFRFSKQKNRIAPALLFPIVWAGLLQNPGFMHYSFSGMLEVQGGLFFLPAALAFWELQRYCFDKAEILRSSRNPNSFLQEDSKQINSGFISATSISTDSYSPWFLCISVNLLFHTKYPYGYIFIFFGCLFLITFRFDETKQFIFKILNFYGLFLNESSFLKNRLERNSSTFFIKNVSEKENLDSSLKNLSEERGFDSVAKNSSGKTKSVFPRENFFKKVKWGALIPIGFAILSILVSIIFSEETLPGKTKAYLRYAGVLIFWIDINIVVWKIFYGLRKTDKDILTLQLTDRSESSVSRSGVQSIKIASKSRSVSRNSDVEKDFSIWKYFWTYVIFPIGSWILIHPDRFSSSGSTIRHIQGVGLMPGQSEDSIFSLTYFREILDNSFYAPYGGWVLCVGLILGIIFGVFRYWKNREVSASFFLFLSVLISILGLTLMTPNHQARHIYHLYPALLIAICIFCYEKFYEERKKVLSCLIYSIFIMFTLGYWSWKYSDIWERTNLCFSGTDRSLFFTAEDAESVFLKTVNRPSVLWNLLSLEHHNRPDIMLSFYRAGFYNRQRVREKNKKEEFDLQKIRISGSNWFIVADKCDEIGNRIGIPFEGIKRPVSETDWNQIRGACILKVGGE</sequence>
<reference evidence="2 3" key="1">
    <citation type="journal article" date="2015" name="PLoS Negl. Trop. Dis.">
        <title>Distribution of Plasmids in Distinct Leptospira Pathogenic Species.</title>
        <authorList>
            <person name="Wang Y."/>
            <person name="Zhuang X."/>
            <person name="Zhong Y."/>
            <person name="Zhang C."/>
            <person name="Zhang Y."/>
            <person name="Zeng L."/>
            <person name="Zhu Y."/>
            <person name="He P."/>
            <person name="Dong K."/>
            <person name="Pal U."/>
            <person name="Guo X."/>
            <person name="Qin J."/>
        </authorList>
    </citation>
    <scope>NUCLEOTIDE SEQUENCE [LARGE SCALE GENOMIC DNA]</scope>
    <source>
        <strain evidence="2 3">56604</strain>
    </source>
</reference>
<keyword evidence="1" id="KW-1133">Transmembrane helix</keyword>
<accession>A0A0E3B783</accession>
<feature type="transmembrane region" description="Helical" evidence="1">
    <location>
        <begin position="374"/>
        <end position="396"/>
    </location>
</feature>
<dbReference type="RefSeq" id="WP_002739880.1">
    <property type="nucleotide sequence ID" value="NZ_CP012029.1"/>
</dbReference>
<feature type="transmembrane region" description="Helical" evidence="1">
    <location>
        <begin position="136"/>
        <end position="157"/>
    </location>
</feature>
<feature type="transmembrane region" description="Helical" evidence="1">
    <location>
        <begin position="12"/>
        <end position="29"/>
    </location>
</feature>
<feature type="transmembrane region" description="Helical" evidence="1">
    <location>
        <begin position="91"/>
        <end position="124"/>
    </location>
</feature>
<keyword evidence="1" id="KW-0812">Transmembrane</keyword>
<feature type="transmembrane region" description="Helical" evidence="1">
    <location>
        <begin position="566"/>
        <end position="586"/>
    </location>
</feature>
<feature type="transmembrane region" description="Helical" evidence="1">
    <location>
        <begin position="343"/>
        <end position="362"/>
    </location>
</feature>
<feature type="transmembrane region" description="Helical" evidence="1">
    <location>
        <begin position="509"/>
        <end position="530"/>
    </location>
</feature>
<dbReference type="Proteomes" id="UP000058857">
    <property type="component" value="Chromosome 1"/>
</dbReference>
<keyword evidence="1" id="KW-0472">Membrane</keyword>
<proteinExistence type="predicted"/>
<protein>
    <submittedName>
        <fullName evidence="2">Putative membrane protein</fullName>
    </submittedName>
</protein>
<feature type="transmembrane region" description="Helical" evidence="1">
    <location>
        <begin position="447"/>
        <end position="465"/>
    </location>
</feature>
<dbReference type="PATRIC" id="fig|280505.15.peg.3797"/>
<feature type="transmembrane region" description="Helical" evidence="1">
    <location>
        <begin position="542"/>
        <end position="560"/>
    </location>
</feature>
<feature type="transmembrane region" description="Helical" evidence="1">
    <location>
        <begin position="593"/>
        <end position="612"/>
    </location>
</feature>